<protein>
    <submittedName>
        <fullName evidence="3">Uncharacterized protein</fullName>
    </submittedName>
</protein>
<evidence type="ECO:0000256" key="1">
    <source>
        <dbReference type="SAM" id="Coils"/>
    </source>
</evidence>
<accession>A0A7J4JW45</accession>
<name>A0A7J4JW45_9ARCH</name>
<reference evidence="4" key="3">
    <citation type="submission" date="2021-05" db="EMBL/GenBank/DDBJ databases">
        <title>Protein family content uncovers lineage relationships and bacterial pathway maintenance mechanisms in DPANN archaea.</title>
        <authorList>
            <person name="Castelle C.J."/>
            <person name="Meheust R."/>
            <person name="Jaffe A.L."/>
            <person name="Seitz K."/>
            <person name="Gong X."/>
            <person name="Baker B.J."/>
            <person name="Banfield J.F."/>
        </authorList>
    </citation>
    <scope>NUCLEOTIDE SEQUENCE</scope>
    <source>
        <strain evidence="4">RIFCSPLOWO2_01_FULL_43_13</strain>
    </source>
</reference>
<feature type="compositionally biased region" description="Acidic residues" evidence="2">
    <location>
        <begin position="291"/>
        <end position="304"/>
    </location>
</feature>
<dbReference type="Proteomes" id="UP000680185">
    <property type="component" value="Unassembled WGS sequence"/>
</dbReference>
<reference evidence="3" key="1">
    <citation type="journal article" date="2020" name="bioRxiv">
        <title>A rank-normalized archaeal taxonomy based on genome phylogeny resolves widespread incomplete and uneven classifications.</title>
        <authorList>
            <person name="Rinke C."/>
            <person name="Chuvochina M."/>
            <person name="Mussig A.J."/>
            <person name="Chaumeil P.-A."/>
            <person name="Waite D.W."/>
            <person name="Whitman W.B."/>
            <person name="Parks D.H."/>
            <person name="Hugenholtz P."/>
        </authorList>
    </citation>
    <scope>NUCLEOTIDE SEQUENCE</scope>
    <source>
        <strain evidence="3">UBA10191</strain>
    </source>
</reference>
<dbReference type="AlphaFoldDB" id="A0A7J4JW45"/>
<keyword evidence="1" id="KW-0175">Coiled coil</keyword>
<feature type="coiled-coil region" evidence="1">
    <location>
        <begin position="124"/>
        <end position="151"/>
    </location>
</feature>
<evidence type="ECO:0000313" key="5">
    <source>
        <dbReference type="Proteomes" id="UP000590964"/>
    </source>
</evidence>
<evidence type="ECO:0000256" key="2">
    <source>
        <dbReference type="SAM" id="MobiDB-lite"/>
    </source>
</evidence>
<dbReference type="EMBL" id="DUFW01000088">
    <property type="protein sequence ID" value="HIH21991.1"/>
    <property type="molecule type" value="Genomic_DNA"/>
</dbReference>
<dbReference type="EMBL" id="JAGVWB010000021">
    <property type="protein sequence ID" value="MBS3058383.1"/>
    <property type="molecule type" value="Genomic_DNA"/>
</dbReference>
<organism evidence="3 5">
    <name type="scientific">Candidatus Iainarchaeum sp</name>
    <dbReference type="NCBI Taxonomy" id="3101447"/>
    <lineage>
        <taxon>Archaea</taxon>
        <taxon>Candidatus Iainarchaeota</taxon>
        <taxon>Candidatus Iainarchaeia</taxon>
        <taxon>Candidatus Iainarchaeales</taxon>
        <taxon>Candidatus Iainarchaeaceae</taxon>
        <taxon>Candidatus Iainarchaeum</taxon>
    </lineage>
</organism>
<evidence type="ECO:0000313" key="4">
    <source>
        <dbReference type="EMBL" id="MBS3058383.1"/>
    </source>
</evidence>
<proteinExistence type="predicted"/>
<comment type="caution">
    <text evidence="3">The sequence shown here is derived from an EMBL/GenBank/DDBJ whole genome shotgun (WGS) entry which is preliminary data.</text>
</comment>
<evidence type="ECO:0000313" key="3">
    <source>
        <dbReference type="EMBL" id="HIH21991.1"/>
    </source>
</evidence>
<sequence length="304" mass="33914">MRKGKAIASIVLLLVLLSLSTVAFANSGEDNGNGSPAEKIERARERFEQAQQNFLNAKDRFEDAKDKWLDAKDKWQRFNRASDRNEFLDKAKIYMLRSTDHLINYLEVTEKRAQKLENLDEADLNSITSQIDAELAKLEALKAEIEATDSNNLSAIAQKVKDEWNTVKAFSKKIVGLILAANTNKAISVAEKIGDKAEAKIAGLDQNGLDTNSANAALAAFRSHIQLAKDKRTEAVAKFLQITDLNSSQQLFKEGHDLLKEARDHLKEAHKSLKDIIREIVKAKKPANTGSDDEDQNQPEDESD</sequence>
<feature type="coiled-coil region" evidence="1">
    <location>
        <begin position="40"/>
        <end position="67"/>
    </location>
</feature>
<gene>
    <name evidence="3" type="ORF">HA222_05035</name>
    <name evidence="4" type="ORF">J4478_03190</name>
</gene>
<reference evidence="4" key="2">
    <citation type="submission" date="2021-03" db="EMBL/GenBank/DDBJ databases">
        <authorList>
            <person name="Jaffe A."/>
        </authorList>
    </citation>
    <scope>NUCLEOTIDE SEQUENCE</scope>
    <source>
        <strain evidence="4">RIFCSPLOWO2_01_FULL_43_13</strain>
    </source>
</reference>
<feature type="region of interest" description="Disordered" evidence="2">
    <location>
        <begin position="282"/>
        <end position="304"/>
    </location>
</feature>
<dbReference type="Proteomes" id="UP000590964">
    <property type="component" value="Unassembled WGS sequence"/>
</dbReference>